<dbReference type="RefSeq" id="WP_262395800.1">
    <property type="nucleotide sequence ID" value="NZ_JACRTD010000008.1"/>
</dbReference>
<accession>A0A926ETN0</accession>
<gene>
    <name evidence="3" type="ORF">H8705_10825</name>
</gene>
<name>A0A926ETN0_9FIRM</name>
<evidence type="ECO:0000259" key="2">
    <source>
        <dbReference type="Pfam" id="PF12684"/>
    </source>
</evidence>
<dbReference type="Proteomes" id="UP000623678">
    <property type="component" value="Unassembled WGS sequence"/>
</dbReference>
<dbReference type="Gene3D" id="3.90.320.10">
    <property type="match status" value="1"/>
</dbReference>
<organism evidence="3 4">
    <name type="scientific">Youxingia wuxianensis</name>
    <dbReference type="NCBI Taxonomy" id="2763678"/>
    <lineage>
        <taxon>Bacteria</taxon>
        <taxon>Bacillati</taxon>
        <taxon>Bacillota</taxon>
        <taxon>Clostridia</taxon>
        <taxon>Eubacteriales</taxon>
        <taxon>Oscillospiraceae</taxon>
        <taxon>Youxingia</taxon>
    </lineage>
</organism>
<evidence type="ECO:0000313" key="4">
    <source>
        <dbReference type="Proteomes" id="UP000623678"/>
    </source>
</evidence>
<dbReference type="Pfam" id="PF12684">
    <property type="entry name" value="DUF3799"/>
    <property type="match status" value="1"/>
</dbReference>
<dbReference type="GO" id="GO:0016787">
    <property type="term" value="F:hydrolase activity"/>
    <property type="evidence" value="ECO:0007669"/>
    <property type="project" value="UniProtKB-KW"/>
</dbReference>
<proteinExistence type="predicted"/>
<protein>
    <submittedName>
        <fullName evidence="3">PD-(D/E)XK nuclease-like domain-containing protein</fullName>
    </submittedName>
</protein>
<dbReference type="InterPro" id="IPR011604">
    <property type="entry name" value="PDDEXK-like_dom_sf"/>
</dbReference>
<keyword evidence="1" id="KW-0378">Hydrolase</keyword>
<feature type="domain" description="Putative exodeoxyribonuclease 8 PDDEXK-like" evidence="2">
    <location>
        <begin position="19"/>
        <end position="263"/>
    </location>
</feature>
<evidence type="ECO:0000256" key="1">
    <source>
        <dbReference type="ARBA" id="ARBA00022801"/>
    </source>
</evidence>
<comment type="caution">
    <text evidence="3">The sequence shown here is derived from an EMBL/GenBank/DDBJ whole genome shotgun (WGS) entry which is preliminary data.</text>
</comment>
<keyword evidence="4" id="KW-1185">Reference proteome</keyword>
<dbReference type="InterPro" id="IPR024432">
    <property type="entry name" value="Put_RecE_PDDEXK-like_dom"/>
</dbReference>
<dbReference type="EMBL" id="JACRTD010000008">
    <property type="protein sequence ID" value="MBC8586075.1"/>
    <property type="molecule type" value="Genomic_DNA"/>
</dbReference>
<sequence length="298" mass="34637">MILTSENYYSREADMAYMSCSQYQGFLECEAKQMAKLQGRFVEEPSEALIVGNYVHTYMEGKEPHEAFCKEHFDDIYKTKVDKKTGQIQIVGKYAAYVTADQIIDAINRDNTFTKFRDMPGQVEISMTGTVFGVPWRIRMDKYISNPRIILDWKTSANIRELKYNQETRERETFIEAYGYMMRAAVYSEIEMQNTGSAEYPMFLIAAITKQDPPDKGLFMLNHKDKYAYEMQMIKERLPRIMRVKEGAELPRRCGHCEYCRKTAGDVKIKPYYVLKPENWEGYDLDALAGSIVDETPA</sequence>
<reference evidence="3" key="1">
    <citation type="submission" date="2020-08" db="EMBL/GenBank/DDBJ databases">
        <title>Genome public.</title>
        <authorList>
            <person name="Liu C."/>
            <person name="Sun Q."/>
        </authorList>
    </citation>
    <scope>NUCLEOTIDE SEQUENCE</scope>
    <source>
        <strain evidence="3">NSJ-64</strain>
    </source>
</reference>
<evidence type="ECO:0000313" key="3">
    <source>
        <dbReference type="EMBL" id="MBC8586075.1"/>
    </source>
</evidence>
<dbReference type="AlphaFoldDB" id="A0A926ETN0"/>